<accession>A0A4C1T0F7</accession>
<dbReference type="Proteomes" id="UP000299102">
    <property type="component" value="Unassembled WGS sequence"/>
</dbReference>
<organism evidence="1 2">
    <name type="scientific">Eumeta variegata</name>
    <name type="common">Bagworm moth</name>
    <name type="synonym">Eumeta japonica</name>
    <dbReference type="NCBI Taxonomy" id="151549"/>
    <lineage>
        <taxon>Eukaryota</taxon>
        <taxon>Metazoa</taxon>
        <taxon>Ecdysozoa</taxon>
        <taxon>Arthropoda</taxon>
        <taxon>Hexapoda</taxon>
        <taxon>Insecta</taxon>
        <taxon>Pterygota</taxon>
        <taxon>Neoptera</taxon>
        <taxon>Endopterygota</taxon>
        <taxon>Lepidoptera</taxon>
        <taxon>Glossata</taxon>
        <taxon>Ditrysia</taxon>
        <taxon>Tineoidea</taxon>
        <taxon>Psychidae</taxon>
        <taxon>Oiketicinae</taxon>
        <taxon>Eumeta</taxon>
    </lineage>
</organism>
<keyword evidence="2" id="KW-1185">Reference proteome</keyword>
<name>A0A4C1T0F7_EUMVA</name>
<reference evidence="1 2" key="1">
    <citation type="journal article" date="2019" name="Commun. Biol.">
        <title>The bagworm genome reveals a unique fibroin gene that provides high tensile strength.</title>
        <authorList>
            <person name="Kono N."/>
            <person name="Nakamura H."/>
            <person name="Ohtoshi R."/>
            <person name="Tomita M."/>
            <person name="Numata K."/>
            <person name="Arakawa K."/>
        </authorList>
    </citation>
    <scope>NUCLEOTIDE SEQUENCE [LARGE SCALE GENOMIC DNA]</scope>
</reference>
<protein>
    <submittedName>
        <fullName evidence="1">Uncharacterized protein</fullName>
    </submittedName>
</protein>
<comment type="caution">
    <text evidence="1">The sequence shown here is derived from an EMBL/GenBank/DDBJ whole genome shotgun (WGS) entry which is preliminary data.</text>
</comment>
<proteinExistence type="predicted"/>
<gene>
    <name evidence="1" type="ORF">EVAR_4374_1</name>
</gene>
<dbReference type="AlphaFoldDB" id="A0A4C1T0F7"/>
<sequence length="126" mass="14171">MTTFGLFEVGADDFIRHELKSYRSVRPSSHSNSVPFRTKVTVSVSESRLLVVYVTFRKVTWTVPRVISGSAVRSVDSESDGIKFDLDFFPLLRRGGGKKSITHIHAHAHAPVHACSLRLKSKKKYL</sequence>
<evidence type="ECO:0000313" key="1">
    <source>
        <dbReference type="EMBL" id="GBP06928.1"/>
    </source>
</evidence>
<dbReference type="EMBL" id="BGZK01000024">
    <property type="protein sequence ID" value="GBP06928.1"/>
    <property type="molecule type" value="Genomic_DNA"/>
</dbReference>
<evidence type="ECO:0000313" key="2">
    <source>
        <dbReference type="Proteomes" id="UP000299102"/>
    </source>
</evidence>